<dbReference type="SUPFAM" id="SSF50341">
    <property type="entry name" value="CheW-like"/>
    <property type="match status" value="1"/>
</dbReference>
<dbReference type="PANTHER" id="PTHR22617">
    <property type="entry name" value="CHEMOTAXIS SENSOR HISTIDINE KINASE-RELATED"/>
    <property type="match status" value="1"/>
</dbReference>
<comment type="caution">
    <text evidence="2">The sequence shown here is derived from an EMBL/GenBank/DDBJ whole genome shotgun (WGS) entry which is preliminary data.</text>
</comment>
<sequence>MTNSKVVVFRCNHEEYAISVEYVISIEKVEFTNRIPHLPDYVDGLTKNRGNLLPIMDLNKILYNQAANGEQSKVLILQVDDFTFGLKVLEAKEILDIPQDLVNEVGLVNYAATRYFTAVANLEQRMITFISPSILVDSLEGIKEIKQYMIKVKQQELEEEQNKS</sequence>
<accession>A0A2U3ALR6</accession>
<dbReference type="InterPro" id="IPR039315">
    <property type="entry name" value="CheW"/>
</dbReference>
<reference evidence="2 3" key="1">
    <citation type="submission" date="2018-05" db="EMBL/GenBank/DDBJ databases">
        <title>Kurthia sibirica genome sequence.</title>
        <authorList>
            <person name="Maclea K.S."/>
            <person name="Goen A.E."/>
        </authorList>
    </citation>
    <scope>NUCLEOTIDE SEQUENCE [LARGE SCALE GENOMIC DNA]</scope>
    <source>
        <strain evidence="2 3">ATCC 49154</strain>
    </source>
</reference>
<proteinExistence type="predicted"/>
<feature type="domain" description="CheW-like" evidence="1">
    <location>
        <begin position="3"/>
        <end position="141"/>
    </location>
</feature>
<evidence type="ECO:0000259" key="1">
    <source>
        <dbReference type="PROSITE" id="PS50851"/>
    </source>
</evidence>
<dbReference type="SMART" id="SM00260">
    <property type="entry name" value="CheW"/>
    <property type="match status" value="1"/>
</dbReference>
<dbReference type="GO" id="GO:0007165">
    <property type="term" value="P:signal transduction"/>
    <property type="evidence" value="ECO:0007669"/>
    <property type="project" value="InterPro"/>
</dbReference>
<dbReference type="InterPro" id="IPR002545">
    <property type="entry name" value="CheW-lke_dom"/>
</dbReference>
<dbReference type="Proteomes" id="UP000245938">
    <property type="component" value="Unassembled WGS sequence"/>
</dbReference>
<dbReference type="Pfam" id="PF01584">
    <property type="entry name" value="CheW"/>
    <property type="match status" value="1"/>
</dbReference>
<organism evidence="2 3">
    <name type="scientific">Kurthia sibirica</name>
    <dbReference type="NCBI Taxonomy" id="202750"/>
    <lineage>
        <taxon>Bacteria</taxon>
        <taxon>Bacillati</taxon>
        <taxon>Bacillota</taxon>
        <taxon>Bacilli</taxon>
        <taxon>Bacillales</taxon>
        <taxon>Caryophanaceae</taxon>
        <taxon>Kurthia</taxon>
    </lineage>
</organism>
<dbReference type="AlphaFoldDB" id="A0A2U3ALR6"/>
<dbReference type="RefSeq" id="WP_109305833.1">
    <property type="nucleotide sequence ID" value="NZ_BJUF01000018.1"/>
</dbReference>
<dbReference type="GO" id="GO:0006935">
    <property type="term" value="P:chemotaxis"/>
    <property type="evidence" value="ECO:0007669"/>
    <property type="project" value="InterPro"/>
</dbReference>
<evidence type="ECO:0000313" key="2">
    <source>
        <dbReference type="EMBL" id="PWI25474.1"/>
    </source>
</evidence>
<protein>
    <submittedName>
        <fullName evidence="2">Chemotaxis protein CheW</fullName>
    </submittedName>
</protein>
<dbReference type="InterPro" id="IPR036061">
    <property type="entry name" value="CheW-like_dom_sf"/>
</dbReference>
<dbReference type="PROSITE" id="PS50851">
    <property type="entry name" value="CHEW"/>
    <property type="match status" value="1"/>
</dbReference>
<dbReference type="EMBL" id="QFVR01000008">
    <property type="protein sequence ID" value="PWI25474.1"/>
    <property type="molecule type" value="Genomic_DNA"/>
</dbReference>
<dbReference type="PANTHER" id="PTHR22617:SF23">
    <property type="entry name" value="CHEMOTAXIS PROTEIN CHEW"/>
    <property type="match status" value="1"/>
</dbReference>
<dbReference type="OrthoDB" id="9787997at2"/>
<keyword evidence="3" id="KW-1185">Reference proteome</keyword>
<evidence type="ECO:0000313" key="3">
    <source>
        <dbReference type="Proteomes" id="UP000245938"/>
    </source>
</evidence>
<dbReference type="Gene3D" id="2.40.50.180">
    <property type="entry name" value="CheA-289, Domain 4"/>
    <property type="match status" value="1"/>
</dbReference>
<gene>
    <name evidence="2" type="ORF">DEX24_07660</name>
</gene>
<name>A0A2U3ALR6_9BACL</name>
<dbReference type="Gene3D" id="2.30.30.40">
    <property type="entry name" value="SH3 Domains"/>
    <property type="match status" value="1"/>
</dbReference>
<dbReference type="GO" id="GO:0005829">
    <property type="term" value="C:cytosol"/>
    <property type="evidence" value="ECO:0007669"/>
    <property type="project" value="TreeGrafter"/>
</dbReference>